<accession>A0A6L7GI84</accession>
<comment type="caution">
    <text evidence="2">The sequence shown here is derived from an EMBL/GenBank/DDBJ whole genome shotgun (WGS) entry which is preliminary data.</text>
</comment>
<sequence length="209" mass="22273">MKKFVAPLAPLAPLAILAMALPAATSLAAGGADVRIQLVDARGVPVRDAVVEISPASGPNASFRFPGRAAMAQKDLQFTPGTLVVAKGSAVVFPNLDRVRHSIYSFSRIARFEFDLYGRDQTRSRAFPITGSVALGCKIHDDMRGYIRVVDTPFAGKTDHNGIMTVSGVPGGMAKVTLWHPRLRAPGNETVSTVSVTGNLSRKFTVTLK</sequence>
<dbReference type="RefSeq" id="WP_160602132.1">
    <property type="nucleotide sequence ID" value="NZ_WTYU01000002.1"/>
</dbReference>
<dbReference type="Proteomes" id="UP000473531">
    <property type="component" value="Unassembled WGS sequence"/>
</dbReference>
<feature type="signal peptide" evidence="1">
    <location>
        <begin position="1"/>
        <end position="28"/>
    </location>
</feature>
<keyword evidence="3" id="KW-1185">Reference proteome</keyword>
<dbReference type="SUPFAM" id="SSF49503">
    <property type="entry name" value="Cupredoxins"/>
    <property type="match status" value="1"/>
</dbReference>
<dbReference type="AlphaFoldDB" id="A0A6L7GI84"/>
<protein>
    <submittedName>
        <fullName evidence="2">Methylamine utilization protein</fullName>
    </submittedName>
</protein>
<gene>
    <name evidence="2" type="ORF">GRI44_12860</name>
</gene>
<dbReference type="Gene3D" id="2.60.40.420">
    <property type="entry name" value="Cupredoxins - blue copper proteins"/>
    <property type="match status" value="1"/>
</dbReference>
<keyword evidence="1" id="KW-0732">Signal</keyword>
<organism evidence="2 3">
    <name type="scientific">Allopontixanthobacter confluentis</name>
    <dbReference type="NCBI Taxonomy" id="1849021"/>
    <lineage>
        <taxon>Bacteria</taxon>
        <taxon>Pseudomonadati</taxon>
        <taxon>Pseudomonadota</taxon>
        <taxon>Alphaproteobacteria</taxon>
        <taxon>Sphingomonadales</taxon>
        <taxon>Erythrobacteraceae</taxon>
        <taxon>Allopontixanthobacter</taxon>
    </lineage>
</organism>
<proteinExistence type="predicted"/>
<evidence type="ECO:0000256" key="1">
    <source>
        <dbReference type="SAM" id="SignalP"/>
    </source>
</evidence>
<dbReference type="InterPro" id="IPR008972">
    <property type="entry name" value="Cupredoxin"/>
</dbReference>
<feature type="chain" id="PRO_5026689466" evidence="1">
    <location>
        <begin position="29"/>
        <end position="209"/>
    </location>
</feature>
<evidence type="ECO:0000313" key="3">
    <source>
        <dbReference type="Proteomes" id="UP000473531"/>
    </source>
</evidence>
<evidence type="ECO:0000313" key="2">
    <source>
        <dbReference type="EMBL" id="MXP15639.1"/>
    </source>
</evidence>
<dbReference type="OrthoDB" id="9772097at2"/>
<name>A0A6L7GI84_9SPHN</name>
<reference evidence="2 3" key="1">
    <citation type="submission" date="2019-12" db="EMBL/GenBank/DDBJ databases">
        <title>Genomic-based taxomic classification of the family Erythrobacteraceae.</title>
        <authorList>
            <person name="Xu L."/>
        </authorList>
    </citation>
    <scope>NUCLEOTIDE SEQUENCE [LARGE SCALE GENOMIC DNA]</scope>
    <source>
        <strain evidence="2 3">KCTC 52259</strain>
    </source>
</reference>
<dbReference type="EMBL" id="WTYU01000002">
    <property type="protein sequence ID" value="MXP15639.1"/>
    <property type="molecule type" value="Genomic_DNA"/>
</dbReference>